<dbReference type="VEuPathDB" id="FungiDB:T551_03655"/>
<dbReference type="GeneID" id="28942173"/>
<dbReference type="OrthoDB" id="5374757at2759"/>
<sequence>MSYSTINRRYLQIFEGLIIEMRLLLNFSDISHFDDILYQKIMDAIKPLIILKLQKEQIQKSKKKKTKDLIERDEFSINLSFVSTRNYYFLLKRINKFIFPLEGKDESIFKNFTEDQVIIESDIDNSQSFTKPALLTTYKNTYFN</sequence>
<evidence type="ECO:0000313" key="2">
    <source>
        <dbReference type="Proteomes" id="UP000053447"/>
    </source>
</evidence>
<reference evidence="2" key="1">
    <citation type="journal article" date="2016" name="Nat. Commun.">
        <title>Genome analysis of three Pneumocystis species reveals adaptation mechanisms to life exclusively in mammalian hosts.</title>
        <authorList>
            <person name="Ma L."/>
            <person name="Chen Z."/>
            <person name="Huang D.W."/>
            <person name="Kutty G."/>
            <person name="Ishihara M."/>
            <person name="Wang H."/>
            <person name="Abouelleil A."/>
            <person name="Bishop L."/>
            <person name="Davey E."/>
            <person name="Deng R."/>
            <person name="Deng X."/>
            <person name="Fan L."/>
            <person name="Fantoni G."/>
            <person name="Fitzgerald M."/>
            <person name="Gogineni E."/>
            <person name="Goldberg J.M."/>
            <person name="Handley G."/>
            <person name="Hu X."/>
            <person name="Huber C."/>
            <person name="Jiao X."/>
            <person name="Jones K."/>
            <person name="Levin J.Z."/>
            <person name="Liu Y."/>
            <person name="Macdonald P."/>
            <person name="Melnikov A."/>
            <person name="Raley C."/>
            <person name="Sassi M."/>
            <person name="Sherman B.T."/>
            <person name="Song X."/>
            <person name="Sykes S."/>
            <person name="Tran B."/>
            <person name="Walsh L."/>
            <person name="Xia Y."/>
            <person name="Yang J."/>
            <person name="Young S."/>
            <person name="Zeng Q."/>
            <person name="Zheng X."/>
            <person name="Stephens R."/>
            <person name="Nusbaum C."/>
            <person name="Birren B.W."/>
            <person name="Azadi P."/>
            <person name="Lempicki R.A."/>
            <person name="Cuomo C.A."/>
            <person name="Kovacs J.A."/>
        </authorList>
    </citation>
    <scope>NUCLEOTIDE SEQUENCE [LARGE SCALE GENOMIC DNA]</scope>
    <source>
        <strain evidence="2">RU7</strain>
    </source>
</reference>
<comment type="caution">
    <text evidence="1">The sequence shown here is derived from an EMBL/GenBank/DDBJ whole genome shotgun (WGS) entry which is preliminary data.</text>
</comment>
<proteinExistence type="predicted"/>
<accession>A0A0W4ZBP3</accession>
<organism evidence="1 2">
    <name type="scientific">Pneumocystis jirovecii (strain RU7)</name>
    <name type="common">Human pneumocystis pneumonia agent</name>
    <dbReference type="NCBI Taxonomy" id="1408657"/>
    <lineage>
        <taxon>Eukaryota</taxon>
        <taxon>Fungi</taxon>
        <taxon>Dikarya</taxon>
        <taxon>Ascomycota</taxon>
        <taxon>Taphrinomycotina</taxon>
        <taxon>Pneumocystomycetes</taxon>
        <taxon>Pneumocystaceae</taxon>
        <taxon>Pneumocystis</taxon>
    </lineage>
</organism>
<dbReference type="Proteomes" id="UP000053447">
    <property type="component" value="Unassembled WGS sequence"/>
</dbReference>
<gene>
    <name evidence="1" type="ORF">T551_03655</name>
</gene>
<dbReference type="EMBL" id="LFWA01000020">
    <property type="protein sequence ID" value="KTW25819.1"/>
    <property type="molecule type" value="Genomic_DNA"/>
</dbReference>
<dbReference type="RefSeq" id="XP_018227866.1">
    <property type="nucleotide sequence ID" value="XM_018375918.1"/>
</dbReference>
<evidence type="ECO:0000313" key="1">
    <source>
        <dbReference type="EMBL" id="KTW25819.1"/>
    </source>
</evidence>
<protein>
    <submittedName>
        <fullName evidence="1">Uncharacterized protein</fullName>
    </submittedName>
</protein>
<keyword evidence="2" id="KW-1185">Reference proteome</keyword>
<dbReference type="AlphaFoldDB" id="A0A0W4ZBP3"/>
<name>A0A0W4ZBP3_PNEJ7</name>